<dbReference type="InterPro" id="IPR002938">
    <property type="entry name" value="FAD-bd"/>
</dbReference>
<dbReference type="Gene3D" id="3.50.50.60">
    <property type="entry name" value="FAD/NAD(P)-binding domain"/>
    <property type="match status" value="1"/>
</dbReference>
<dbReference type="PANTHER" id="PTHR43004:SF19">
    <property type="entry name" value="BINDING MONOOXYGENASE, PUTATIVE (JCVI)-RELATED"/>
    <property type="match status" value="1"/>
</dbReference>
<evidence type="ECO:0000313" key="6">
    <source>
        <dbReference type="Proteomes" id="UP001221838"/>
    </source>
</evidence>
<dbReference type="Gene3D" id="3.40.30.120">
    <property type="match status" value="1"/>
</dbReference>
<accession>A0ABT5D215</accession>
<evidence type="ECO:0000256" key="3">
    <source>
        <dbReference type="ARBA" id="ARBA00022827"/>
    </source>
</evidence>
<keyword evidence="3" id="KW-0274">FAD</keyword>
<sequence>MDKIYDVVIGGAGPVGLFLACELGMRGVSVLVLERDETAASPWKTAPLGTRGLNVPSVEAFYRRGMLDEVLDPGERPSTLKRTAGFEYAGHFACMMLDANKLDLSRWKYVLPGPALLPSPSETHRIETALSHRAEGFDVTVLRGKPVTAFAQSSEGVTVESGGERFRGKWLVGCDGGRSTIRKAADFEFVGTEAEFTGYSVLCDLDDLSKLKPGWNLTPKGAYIVAQEKQLIVVDFDGSAFHRTQPITREHFETVLRRVSGTDVSVTALHLASTFTDRVKQASTYRKGRVLLAGDSAHIHSPLGAQGLSTGIGDAMNLGWKLAATIKGTAPNGLIDTYTQERHPIGAWVLEWTRAQVTVMRPDPYGHAMAKVIRGLIETNDGTHYFVERFWGNSQRYDLGDVHPLVGASAPDFELGDGTRLGTKLEPGRALLIDFSKNGAIAQRVRRWASSVDYLNVHAKNELGLKALLVRPDGIVAWVGEDAVDLESLRAALSRWFSAAES</sequence>
<feature type="domain" description="FAD-binding" evidence="4">
    <location>
        <begin position="5"/>
        <end position="352"/>
    </location>
</feature>
<organism evidence="5 6">
    <name type="scientific">Stigmatella ashevillensis</name>
    <dbReference type="NCBI Taxonomy" id="2995309"/>
    <lineage>
        <taxon>Bacteria</taxon>
        <taxon>Pseudomonadati</taxon>
        <taxon>Myxococcota</taxon>
        <taxon>Myxococcia</taxon>
        <taxon>Myxococcales</taxon>
        <taxon>Cystobacterineae</taxon>
        <taxon>Archangiaceae</taxon>
        <taxon>Stigmatella</taxon>
    </lineage>
</organism>
<evidence type="ECO:0000256" key="1">
    <source>
        <dbReference type="ARBA" id="ARBA00001974"/>
    </source>
</evidence>
<reference evidence="5 6" key="1">
    <citation type="submission" date="2022-11" db="EMBL/GenBank/DDBJ databases">
        <title>Minimal conservation of predation-associated metabolite biosynthetic gene clusters underscores biosynthetic potential of Myxococcota including descriptions for ten novel species: Archangium lansinium sp. nov., Myxococcus landrumus sp. nov., Nannocystis bai.</title>
        <authorList>
            <person name="Ahearne A."/>
            <person name="Stevens C."/>
            <person name="Dowd S."/>
        </authorList>
    </citation>
    <scope>NUCLEOTIDE SEQUENCE [LARGE SCALE GENOMIC DNA]</scope>
    <source>
        <strain evidence="5 6">NCWAL01</strain>
    </source>
</reference>
<evidence type="ECO:0000313" key="5">
    <source>
        <dbReference type="EMBL" id="MDC0707135.1"/>
    </source>
</evidence>
<evidence type="ECO:0000256" key="2">
    <source>
        <dbReference type="ARBA" id="ARBA00022630"/>
    </source>
</evidence>
<comment type="cofactor">
    <cofactor evidence="1">
        <name>FAD</name>
        <dbReference type="ChEBI" id="CHEBI:57692"/>
    </cofactor>
</comment>
<evidence type="ECO:0000259" key="4">
    <source>
        <dbReference type="Pfam" id="PF01494"/>
    </source>
</evidence>
<keyword evidence="2" id="KW-0285">Flavoprotein</keyword>
<dbReference type="InterPro" id="IPR036188">
    <property type="entry name" value="FAD/NAD-bd_sf"/>
</dbReference>
<dbReference type="PROSITE" id="PS51257">
    <property type="entry name" value="PROKAR_LIPOPROTEIN"/>
    <property type="match status" value="1"/>
</dbReference>
<comment type="caution">
    <text evidence="5">The sequence shown here is derived from an EMBL/GenBank/DDBJ whole genome shotgun (WGS) entry which is preliminary data.</text>
</comment>
<protein>
    <submittedName>
        <fullName evidence="5">FAD-dependent monooxygenase</fullName>
    </submittedName>
</protein>
<dbReference type="PANTHER" id="PTHR43004">
    <property type="entry name" value="TRK SYSTEM POTASSIUM UPTAKE PROTEIN"/>
    <property type="match status" value="1"/>
</dbReference>
<keyword evidence="5" id="KW-0560">Oxidoreductase</keyword>
<dbReference type="GO" id="GO:0004497">
    <property type="term" value="F:monooxygenase activity"/>
    <property type="evidence" value="ECO:0007669"/>
    <property type="project" value="UniProtKB-KW"/>
</dbReference>
<dbReference type="Gene3D" id="3.30.70.2450">
    <property type="match status" value="1"/>
</dbReference>
<keyword evidence="5" id="KW-0503">Monooxygenase</keyword>
<dbReference type="PRINTS" id="PR00420">
    <property type="entry name" value="RNGMNOXGNASE"/>
</dbReference>
<dbReference type="Pfam" id="PF21274">
    <property type="entry name" value="Rng_hyd_C"/>
    <property type="match status" value="1"/>
</dbReference>
<name>A0ABT5D215_9BACT</name>
<dbReference type="SUPFAM" id="SSF51905">
    <property type="entry name" value="FAD/NAD(P)-binding domain"/>
    <property type="match status" value="1"/>
</dbReference>
<proteinExistence type="predicted"/>
<keyword evidence="6" id="KW-1185">Reference proteome</keyword>
<dbReference type="Pfam" id="PF01494">
    <property type="entry name" value="FAD_binding_3"/>
    <property type="match status" value="1"/>
</dbReference>
<dbReference type="EMBL" id="JAQNDM010000001">
    <property type="protein sequence ID" value="MDC0707135.1"/>
    <property type="molecule type" value="Genomic_DNA"/>
</dbReference>
<gene>
    <name evidence="5" type="ORF">POL68_01505</name>
</gene>
<dbReference type="RefSeq" id="WP_272134384.1">
    <property type="nucleotide sequence ID" value="NZ_JAQNDM010000001.1"/>
</dbReference>
<dbReference type="InterPro" id="IPR050641">
    <property type="entry name" value="RIFMO-like"/>
</dbReference>
<dbReference type="Proteomes" id="UP001221838">
    <property type="component" value="Unassembled WGS sequence"/>
</dbReference>